<proteinExistence type="predicted"/>
<protein>
    <submittedName>
        <fullName evidence="1">Uncharacterized protein</fullName>
    </submittedName>
</protein>
<dbReference type="Proteomes" id="UP000230605">
    <property type="component" value="Unassembled WGS sequence"/>
</dbReference>
<gene>
    <name evidence="1" type="ORF">CB0940_12229</name>
</gene>
<evidence type="ECO:0000313" key="1">
    <source>
        <dbReference type="EMBL" id="PIA82457.1"/>
    </source>
</evidence>
<accession>A0A2G5GQ73</accession>
<comment type="caution">
    <text evidence="1">The sequence shown here is derived from an EMBL/GenBank/DDBJ whole genome shotgun (WGS) entry which is preliminary data.</text>
</comment>
<evidence type="ECO:0000313" key="2">
    <source>
        <dbReference type="Proteomes" id="UP000230605"/>
    </source>
</evidence>
<name>A0A2G5GQ73_CERBT</name>
<dbReference type="OrthoDB" id="4831122at2759"/>
<reference evidence="1 2" key="1">
    <citation type="submission" date="2015-10" db="EMBL/GenBank/DDBJ databases">
        <title>The cercosporin biosynthetic gene cluster was horizontally transferred to several fungal lineages and shown to be expanded in Cercospora beticola based on microsynteny with recipient genomes.</title>
        <authorList>
            <person name="De Jonge R."/>
            <person name="Ebert M.K."/>
            <person name="Suttle J.C."/>
            <person name="Jurick Ii W.M."/>
            <person name="Secor G.A."/>
            <person name="Thomma B.P."/>
            <person name="Van De Peer Y."/>
            <person name="Bolton M.D."/>
        </authorList>
    </citation>
    <scope>NUCLEOTIDE SEQUENCE [LARGE SCALE GENOMIC DNA]</scope>
    <source>
        <strain evidence="1 2">09-40</strain>
    </source>
</reference>
<dbReference type="EMBL" id="LKMD01000209">
    <property type="protein sequence ID" value="PIA82457.1"/>
    <property type="molecule type" value="Genomic_DNA"/>
</dbReference>
<dbReference type="AlphaFoldDB" id="A0A2G5GQ73"/>
<sequence length="295" mass="31836">MPKGSALCATALQQALTLFVPHSLPYATFPKMLSELFLGLVAAKVALASPVIKPVVDFTPDTLAEAQELAKFLQDIQSQKVFLNQTEWEDLLTQNGILLEPPPIDYDFLNFTADIDVNVDVDVNVDINKRQTCKNTQARRVTKTETFVDWDIQMSNVACARQSAIDIFVQSGKSVTNTIAVSGSVAPASIVGYLALTFGVDYSRAWTSTSSNQNKATIQIGNCGAMVLNPTTTRRYGTVSEGCIGAEKQIGTFMADDRFSGSFNGVDWVAGSISDCQTKADNAPIPRCQGGGYLV</sequence>
<organism evidence="1 2">
    <name type="scientific">Cercospora beticola</name>
    <name type="common">Sugarbeet leaf spot fungus</name>
    <dbReference type="NCBI Taxonomy" id="122368"/>
    <lineage>
        <taxon>Eukaryota</taxon>
        <taxon>Fungi</taxon>
        <taxon>Dikarya</taxon>
        <taxon>Ascomycota</taxon>
        <taxon>Pezizomycotina</taxon>
        <taxon>Dothideomycetes</taxon>
        <taxon>Dothideomycetidae</taxon>
        <taxon>Mycosphaerellales</taxon>
        <taxon>Mycosphaerellaceae</taxon>
        <taxon>Cercospora</taxon>
    </lineage>
</organism>